<evidence type="ECO:0000313" key="3">
    <source>
        <dbReference type="Proteomes" id="UP000019678"/>
    </source>
</evidence>
<proteinExistence type="predicted"/>
<organism evidence="2 3">
    <name type="scientific">Chondromyces apiculatus DSM 436</name>
    <dbReference type="NCBI Taxonomy" id="1192034"/>
    <lineage>
        <taxon>Bacteria</taxon>
        <taxon>Pseudomonadati</taxon>
        <taxon>Myxococcota</taxon>
        <taxon>Polyangia</taxon>
        <taxon>Polyangiales</taxon>
        <taxon>Polyangiaceae</taxon>
        <taxon>Chondromyces</taxon>
    </lineage>
</organism>
<accession>A0A017T488</accession>
<reference evidence="2 3" key="1">
    <citation type="submission" date="2013-05" db="EMBL/GenBank/DDBJ databases">
        <title>Genome assembly of Chondromyces apiculatus DSM 436.</title>
        <authorList>
            <person name="Sharma G."/>
            <person name="Khatri I."/>
            <person name="Kaur C."/>
            <person name="Mayilraj S."/>
            <person name="Subramanian S."/>
        </authorList>
    </citation>
    <scope>NUCLEOTIDE SEQUENCE [LARGE SCALE GENOMIC DNA]</scope>
    <source>
        <strain evidence="2 3">DSM 436</strain>
    </source>
</reference>
<dbReference type="AlphaFoldDB" id="A0A017T488"/>
<feature type="compositionally biased region" description="Basic and acidic residues" evidence="1">
    <location>
        <begin position="25"/>
        <end position="37"/>
    </location>
</feature>
<comment type="caution">
    <text evidence="2">The sequence shown here is derived from an EMBL/GenBank/DDBJ whole genome shotgun (WGS) entry which is preliminary data.</text>
</comment>
<dbReference type="STRING" id="1192034.CAP_5411"/>
<name>A0A017T488_9BACT</name>
<evidence type="ECO:0000256" key="1">
    <source>
        <dbReference type="SAM" id="MobiDB-lite"/>
    </source>
</evidence>
<sequence length="37" mass="4010">MFIEVRSAARRCVIPGGGSAPAMERQGERGADEDHPR</sequence>
<protein>
    <submittedName>
        <fullName evidence="2">Uncharacterized protein</fullName>
    </submittedName>
</protein>
<keyword evidence="3" id="KW-1185">Reference proteome</keyword>
<dbReference type="Proteomes" id="UP000019678">
    <property type="component" value="Unassembled WGS sequence"/>
</dbReference>
<dbReference type="EMBL" id="ASRX01000044">
    <property type="protein sequence ID" value="EYF03620.1"/>
    <property type="molecule type" value="Genomic_DNA"/>
</dbReference>
<feature type="region of interest" description="Disordered" evidence="1">
    <location>
        <begin position="13"/>
        <end position="37"/>
    </location>
</feature>
<gene>
    <name evidence="2" type="ORF">CAP_5411</name>
</gene>
<evidence type="ECO:0000313" key="2">
    <source>
        <dbReference type="EMBL" id="EYF03620.1"/>
    </source>
</evidence>